<feature type="domain" description="RING-type" evidence="4">
    <location>
        <begin position="68"/>
        <end position="104"/>
    </location>
</feature>
<dbReference type="Gene3D" id="3.80.10.10">
    <property type="entry name" value="Ribonuclease Inhibitor"/>
    <property type="match status" value="2"/>
</dbReference>
<evidence type="ECO:0000256" key="2">
    <source>
        <dbReference type="PROSITE-ProRule" id="PRU00175"/>
    </source>
</evidence>
<evidence type="ECO:0000313" key="5">
    <source>
        <dbReference type="EMBL" id="KAK3282397.1"/>
    </source>
</evidence>
<name>A0AAE0GQE7_9CHLO</name>
<comment type="subcellular location">
    <subcellularLocation>
        <location evidence="1">Cytoplasm</location>
        <location evidence="1">Cytoskeleton</location>
        <location evidence="1">Cilium axoneme</location>
    </subcellularLocation>
</comment>
<feature type="non-terminal residue" evidence="5">
    <location>
        <position position="409"/>
    </location>
</feature>
<dbReference type="SMART" id="SM00367">
    <property type="entry name" value="LRR_CC"/>
    <property type="match status" value="4"/>
</dbReference>
<dbReference type="SMART" id="SM00184">
    <property type="entry name" value="RING"/>
    <property type="match status" value="1"/>
</dbReference>
<feature type="compositionally biased region" description="Low complexity" evidence="3">
    <location>
        <begin position="10"/>
        <end position="23"/>
    </location>
</feature>
<keyword evidence="2" id="KW-0862">Zinc</keyword>
<dbReference type="Pfam" id="PF13920">
    <property type="entry name" value="zf-C3HC4_3"/>
    <property type="match status" value="1"/>
</dbReference>
<dbReference type="InterPro" id="IPR006553">
    <property type="entry name" value="Leu-rich_rpt_Cys-con_subtyp"/>
</dbReference>
<protein>
    <submittedName>
        <fullName evidence="5">Transcription factor COE2</fullName>
    </submittedName>
</protein>
<sequence>MSEHFSPKDSGPSSPEGEMSPTSVLSTNTAREFGEGALWGGRARRSLTWDEAGSSEKRATEKETYSKCPVCLDRAVDATLRPCGHDLCTWCRQALQPTRCPLCRTAFTGHVSYLQKLCMVQVARNVQHHVTFDREKVQSLPAHVRLQLLQSISNRRMVYGKTLRMMLEGSSMRELNLNHAVNADADDFFAIARMPNVQALESLDVTGCQKLTSASLAAILCRSVNITSLCLKGLQLSEDEGLLAAVAQLRRLTKLNLAECNPSYRSLDAFCGASSELRELNIENCSVVNDAIIARLAQRAAANLREVNFSGCARISAAALQELADHSPNLEKVAPCVGRFKKLKLLDMSLLRETGDDDLEVLLAGCGQHLVRLFLKGTNISDKTLNSLGYAEPQLCPVLTELDLSFCTT</sequence>
<dbReference type="GO" id="GO:0008270">
    <property type="term" value="F:zinc ion binding"/>
    <property type="evidence" value="ECO:0007669"/>
    <property type="project" value="UniProtKB-KW"/>
</dbReference>
<evidence type="ECO:0000256" key="1">
    <source>
        <dbReference type="ARBA" id="ARBA00004430"/>
    </source>
</evidence>
<dbReference type="InterPro" id="IPR032675">
    <property type="entry name" value="LRR_dom_sf"/>
</dbReference>
<accession>A0AAE0GQE7</accession>
<keyword evidence="2" id="KW-0479">Metal-binding</keyword>
<dbReference type="InterPro" id="IPR001841">
    <property type="entry name" value="Znf_RING"/>
</dbReference>
<organism evidence="5 6">
    <name type="scientific">Cymbomonas tetramitiformis</name>
    <dbReference type="NCBI Taxonomy" id="36881"/>
    <lineage>
        <taxon>Eukaryota</taxon>
        <taxon>Viridiplantae</taxon>
        <taxon>Chlorophyta</taxon>
        <taxon>Pyramimonadophyceae</taxon>
        <taxon>Pyramimonadales</taxon>
        <taxon>Pyramimonadaceae</taxon>
        <taxon>Cymbomonas</taxon>
    </lineage>
</organism>
<dbReference type="InterPro" id="IPR013083">
    <property type="entry name" value="Znf_RING/FYVE/PHD"/>
</dbReference>
<proteinExistence type="predicted"/>
<reference evidence="5 6" key="1">
    <citation type="journal article" date="2015" name="Genome Biol. Evol.">
        <title>Comparative Genomics of a Bacterivorous Green Alga Reveals Evolutionary Causalities and Consequences of Phago-Mixotrophic Mode of Nutrition.</title>
        <authorList>
            <person name="Burns J.A."/>
            <person name="Paasch A."/>
            <person name="Narechania A."/>
            <person name="Kim E."/>
        </authorList>
    </citation>
    <scope>NUCLEOTIDE SEQUENCE [LARGE SCALE GENOMIC DNA]</scope>
    <source>
        <strain evidence="5 6">PLY_AMNH</strain>
    </source>
</reference>
<dbReference type="AlphaFoldDB" id="A0AAE0GQE7"/>
<dbReference type="GO" id="GO:0005930">
    <property type="term" value="C:axoneme"/>
    <property type="evidence" value="ECO:0007669"/>
    <property type="project" value="UniProtKB-SubCell"/>
</dbReference>
<evidence type="ECO:0000313" key="6">
    <source>
        <dbReference type="Proteomes" id="UP001190700"/>
    </source>
</evidence>
<dbReference type="SUPFAM" id="SSF57850">
    <property type="entry name" value="RING/U-box"/>
    <property type="match status" value="1"/>
</dbReference>
<feature type="region of interest" description="Disordered" evidence="3">
    <location>
        <begin position="1"/>
        <end position="27"/>
    </location>
</feature>
<dbReference type="PROSITE" id="PS50089">
    <property type="entry name" value="ZF_RING_2"/>
    <property type="match status" value="1"/>
</dbReference>
<evidence type="ECO:0000259" key="4">
    <source>
        <dbReference type="PROSITE" id="PS50089"/>
    </source>
</evidence>
<dbReference type="Gene3D" id="3.30.40.10">
    <property type="entry name" value="Zinc/RING finger domain, C3HC4 (zinc finger)"/>
    <property type="match status" value="1"/>
</dbReference>
<keyword evidence="6" id="KW-1185">Reference proteome</keyword>
<comment type="caution">
    <text evidence="5">The sequence shown here is derived from an EMBL/GenBank/DDBJ whole genome shotgun (WGS) entry which is preliminary data.</text>
</comment>
<dbReference type="GO" id="GO:0019005">
    <property type="term" value="C:SCF ubiquitin ligase complex"/>
    <property type="evidence" value="ECO:0007669"/>
    <property type="project" value="TreeGrafter"/>
</dbReference>
<keyword evidence="2" id="KW-0863">Zinc-finger</keyword>
<dbReference type="GO" id="GO:0031146">
    <property type="term" value="P:SCF-dependent proteasomal ubiquitin-dependent protein catabolic process"/>
    <property type="evidence" value="ECO:0007669"/>
    <property type="project" value="TreeGrafter"/>
</dbReference>
<dbReference type="Proteomes" id="UP001190700">
    <property type="component" value="Unassembled WGS sequence"/>
</dbReference>
<evidence type="ECO:0000256" key="3">
    <source>
        <dbReference type="SAM" id="MobiDB-lite"/>
    </source>
</evidence>
<dbReference type="EMBL" id="LGRX02003335">
    <property type="protein sequence ID" value="KAK3282397.1"/>
    <property type="molecule type" value="Genomic_DNA"/>
</dbReference>
<dbReference type="SUPFAM" id="SSF52047">
    <property type="entry name" value="RNI-like"/>
    <property type="match status" value="1"/>
</dbReference>
<gene>
    <name evidence="5" type="ORF">CYMTET_9860</name>
</gene>
<dbReference type="PANTHER" id="PTHR13318">
    <property type="entry name" value="PARTNER OF PAIRED, ISOFORM B-RELATED"/>
    <property type="match status" value="1"/>
</dbReference>